<dbReference type="Gene3D" id="3.40.630.30">
    <property type="match status" value="1"/>
</dbReference>
<evidence type="ECO:0000313" key="4">
    <source>
        <dbReference type="Proteomes" id="UP000701801"/>
    </source>
</evidence>
<keyword evidence="4" id="KW-1185">Reference proteome</keyword>
<comment type="caution">
    <text evidence="3">The sequence shown here is derived from an EMBL/GenBank/DDBJ whole genome shotgun (WGS) entry which is preliminary data.</text>
</comment>
<dbReference type="OrthoDB" id="2832510at2759"/>
<dbReference type="InterPro" id="IPR016181">
    <property type="entry name" value="Acyl_CoA_acyltransferase"/>
</dbReference>
<dbReference type="PANTHER" id="PTHR42791">
    <property type="entry name" value="GNAT FAMILY ACETYLTRANSFERASE"/>
    <property type="match status" value="1"/>
</dbReference>
<dbReference type="PANTHER" id="PTHR42791:SF1">
    <property type="entry name" value="N-ACETYLTRANSFERASE DOMAIN-CONTAINING PROTEIN"/>
    <property type="match status" value="1"/>
</dbReference>
<accession>A0A9N9LWD1</accession>
<organism evidence="3 4">
    <name type="scientific">Hymenoscyphus albidus</name>
    <dbReference type="NCBI Taxonomy" id="595503"/>
    <lineage>
        <taxon>Eukaryota</taxon>
        <taxon>Fungi</taxon>
        <taxon>Dikarya</taxon>
        <taxon>Ascomycota</taxon>
        <taxon>Pezizomycotina</taxon>
        <taxon>Leotiomycetes</taxon>
        <taxon>Helotiales</taxon>
        <taxon>Helotiaceae</taxon>
        <taxon>Hymenoscyphus</taxon>
    </lineage>
</organism>
<dbReference type="Proteomes" id="UP000701801">
    <property type="component" value="Unassembled WGS sequence"/>
</dbReference>
<dbReference type="GO" id="GO:0016747">
    <property type="term" value="F:acyltransferase activity, transferring groups other than amino-acyl groups"/>
    <property type="evidence" value="ECO:0007669"/>
    <property type="project" value="InterPro"/>
</dbReference>
<evidence type="ECO:0000256" key="1">
    <source>
        <dbReference type="SAM" id="MobiDB-lite"/>
    </source>
</evidence>
<name>A0A9N9LWD1_9HELO</name>
<dbReference type="AlphaFoldDB" id="A0A9N9LWD1"/>
<dbReference type="InterPro" id="IPR000182">
    <property type="entry name" value="GNAT_dom"/>
</dbReference>
<dbReference type="PROSITE" id="PS51186">
    <property type="entry name" value="GNAT"/>
    <property type="match status" value="1"/>
</dbReference>
<dbReference type="InterPro" id="IPR052523">
    <property type="entry name" value="Trichothecene_AcTrans"/>
</dbReference>
<feature type="region of interest" description="Disordered" evidence="1">
    <location>
        <begin position="83"/>
        <end position="105"/>
    </location>
</feature>
<dbReference type="SUPFAM" id="SSF55729">
    <property type="entry name" value="Acyl-CoA N-acyltransferases (Nat)"/>
    <property type="match status" value="1"/>
</dbReference>
<evidence type="ECO:0000259" key="2">
    <source>
        <dbReference type="PROSITE" id="PS51186"/>
    </source>
</evidence>
<evidence type="ECO:0000313" key="3">
    <source>
        <dbReference type="EMBL" id="CAG8982445.1"/>
    </source>
</evidence>
<gene>
    <name evidence="3" type="ORF">HYALB_00014069</name>
</gene>
<dbReference type="EMBL" id="CAJVRM010000621">
    <property type="protein sequence ID" value="CAG8982445.1"/>
    <property type="molecule type" value="Genomic_DNA"/>
</dbReference>
<sequence>MASAGIKILPCEFIDMEVRVDIYNEAFADDPALYCMRPRADPIVVKKNTLENFQKGYEGPGMKYFKAIDGDTGEIVGYSSWQYPHTPDPNEPDPETAIRNATQPPGSNDELIVEFLVKFLHARQKWHVPHLHYYLRLLVAHPGYQRRGIGTMLLEPVLEIIDEAKAKTFITASPVDVGLYLKYGWVEVDEIIIDYSRYGDEKDVKTAVLMRHPKGLRMSKNGTAKRQT</sequence>
<dbReference type="CDD" id="cd04301">
    <property type="entry name" value="NAT_SF"/>
    <property type="match status" value="1"/>
</dbReference>
<dbReference type="Pfam" id="PF13673">
    <property type="entry name" value="Acetyltransf_10"/>
    <property type="match status" value="1"/>
</dbReference>
<reference evidence="3" key="1">
    <citation type="submission" date="2021-07" db="EMBL/GenBank/DDBJ databases">
        <authorList>
            <person name="Durling M."/>
        </authorList>
    </citation>
    <scope>NUCLEOTIDE SEQUENCE</scope>
</reference>
<feature type="domain" description="N-acetyltransferase" evidence="2">
    <location>
        <begin position="62"/>
        <end position="215"/>
    </location>
</feature>
<protein>
    <recommendedName>
        <fullName evidence="2">N-acetyltransferase domain-containing protein</fullName>
    </recommendedName>
</protein>
<proteinExistence type="predicted"/>